<dbReference type="PANTHER" id="PTHR23526">
    <property type="entry name" value="INTEGRAL MEMBRANE TRANSPORT PROTEIN-RELATED"/>
    <property type="match status" value="1"/>
</dbReference>
<dbReference type="SUPFAM" id="SSF103473">
    <property type="entry name" value="MFS general substrate transporter"/>
    <property type="match status" value="1"/>
</dbReference>
<proteinExistence type="predicted"/>
<dbReference type="Pfam" id="PF07690">
    <property type="entry name" value="MFS_1"/>
    <property type="match status" value="1"/>
</dbReference>
<dbReference type="RefSeq" id="WP_091771711.1">
    <property type="nucleotide sequence ID" value="NZ_FNHG01000022.1"/>
</dbReference>
<dbReference type="InterPro" id="IPR036259">
    <property type="entry name" value="MFS_trans_sf"/>
</dbReference>
<evidence type="ECO:0000256" key="4">
    <source>
        <dbReference type="SAM" id="Phobius"/>
    </source>
</evidence>
<dbReference type="InterPro" id="IPR052528">
    <property type="entry name" value="Sugar_transport-like"/>
</dbReference>
<evidence type="ECO:0000256" key="2">
    <source>
        <dbReference type="ARBA" id="ARBA00022989"/>
    </source>
</evidence>
<feature type="transmembrane region" description="Helical" evidence="4">
    <location>
        <begin position="268"/>
        <end position="287"/>
    </location>
</feature>
<dbReference type="GO" id="GO:0022857">
    <property type="term" value="F:transmembrane transporter activity"/>
    <property type="evidence" value="ECO:0007669"/>
    <property type="project" value="InterPro"/>
</dbReference>
<dbReference type="InterPro" id="IPR011701">
    <property type="entry name" value="MFS"/>
</dbReference>
<dbReference type="STRING" id="144026.SAMN04488568_12211"/>
<evidence type="ECO:0000313" key="6">
    <source>
        <dbReference type="Proteomes" id="UP000199759"/>
    </source>
</evidence>
<feature type="transmembrane region" description="Helical" evidence="4">
    <location>
        <begin position="364"/>
        <end position="387"/>
    </location>
</feature>
<dbReference type="OrthoDB" id="9772882at2"/>
<sequence>MFPTSQLTEADREAGLKWYVRNGMFFKIMETLSIGVFLTAYALSLGASNLVIGVLAAIPSLTQLAQLPAVYLVERIASRRLVAVSLTLASRLLLLGAAAAALLQPGPAALLLLVVAFAIRYIFGAIAGCAWNSWVRDFLPPERRGVFSAQRLTWMTIMAAMAALAGGVFVDNWSALTGLPQIYAYSALLVIATFSGVLETIAMAQIPEPTPLPLEQGPEQKTGLFSPLKEKNFRRLVTFLFSWNFASNLAAPFFAVQMLRQLGLDLTTVMMLTALSQGANALVTGTFGSLADRYSNKRVLQFAAPLFIACIFAWTFTSLPERHYFTMPLLVGIHILTGIATAGVTLASGNMANALSPTNGATRHLALCAAFTAIAAGTAPIIGGLYADVLANYQFSLTVNWSAPDGETIIPAFDVTRWDFYFLAATLIGLWSLTRLDQIEEPSQGGRVRMRKELMMGVWRGVQTASSIAGLKAVSDLPIALITERLSRQKKPRAGKDKTEPPEA</sequence>
<dbReference type="PANTHER" id="PTHR23526:SF2">
    <property type="entry name" value="MAJOR FACILITATOR SUPERFAMILY (MFS) PROFILE DOMAIN-CONTAINING PROTEIN"/>
    <property type="match status" value="1"/>
</dbReference>
<feature type="transmembrane region" description="Helical" evidence="4">
    <location>
        <begin position="182"/>
        <end position="202"/>
    </location>
</feature>
<keyword evidence="6" id="KW-1185">Reference proteome</keyword>
<dbReference type="Proteomes" id="UP000199759">
    <property type="component" value="Unassembled WGS sequence"/>
</dbReference>
<keyword evidence="3 4" id="KW-0472">Membrane</keyword>
<evidence type="ECO:0000256" key="3">
    <source>
        <dbReference type="ARBA" id="ARBA00023136"/>
    </source>
</evidence>
<feature type="transmembrane region" description="Helical" evidence="4">
    <location>
        <begin position="299"/>
        <end position="317"/>
    </location>
</feature>
<dbReference type="Gene3D" id="1.20.1250.20">
    <property type="entry name" value="MFS general substrate transporter like domains"/>
    <property type="match status" value="2"/>
</dbReference>
<feature type="transmembrane region" description="Helical" evidence="4">
    <location>
        <begin position="80"/>
        <end position="103"/>
    </location>
</feature>
<reference evidence="5 6" key="1">
    <citation type="submission" date="2016-10" db="EMBL/GenBank/DDBJ databases">
        <authorList>
            <person name="de Groot N.N."/>
        </authorList>
    </citation>
    <scope>NUCLEOTIDE SEQUENCE [LARGE SCALE GENOMIC DNA]</scope>
    <source>
        <strain evidence="5 6">DSM 16077</strain>
    </source>
</reference>
<keyword evidence="2 4" id="KW-1133">Transmembrane helix</keyword>
<evidence type="ECO:0000256" key="1">
    <source>
        <dbReference type="ARBA" id="ARBA00022692"/>
    </source>
</evidence>
<gene>
    <name evidence="5" type="ORF">SAMN04488568_12211</name>
</gene>
<evidence type="ECO:0000313" key="5">
    <source>
        <dbReference type="EMBL" id="SDM78627.1"/>
    </source>
</evidence>
<protein>
    <submittedName>
        <fullName evidence="5">Nitrate/nitrite transporter NarK</fullName>
    </submittedName>
</protein>
<feature type="transmembrane region" description="Helical" evidence="4">
    <location>
        <begin position="236"/>
        <end position="256"/>
    </location>
</feature>
<dbReference type="CDD" id="cd06174">
    <property type="entry name" value="MFS"/>
    <property type="match status" value="1"/>
</dbReference>
<name>A0A1G9W337_9PROT</name>
<feature type="transmembrane region" description="Helical" evidence="4">
    <location>
        <begin position="329"/>
        <end position="352"/>
    </location>
</feature>
<dbReference type="EMBL" id="FNHG01000022">
    <property type="protein sequence ID" value="SDM78627.1"/>
    <property type="molecule type" value="Genomic_DNA"/>
</dbReference>
<feature type="transmembrane region" description="Helical" evidence="4">
    <location>
        <begin position="109"/>
        <end position="131"/>
    </location>
</feature>
<keyword evidence="1 4" id="KW-0812">Transmembrane</keyword>
<organism evidence="5 6">
    <name type="scientific">Maricaulis salignorans</name>
    <dbReference type="NCBI Taxonomy" id="144026"/>
    <lineage>
        <taxon>Bacteria</taxon>
        <taxon>Pseudomonadati</taxon>
        <taxon>Pseudomonadota</taxon>
        <taxon>Alphaproteobacteria</taxon>
        <taxon>Maricaulales</taxon>
        <taxon>Maricaulaceae</taxon>
        <taxon>Maricaulis</taxon>
    </lineage>
</organism>
<feature type="transmembrane region" description="Helical" evidence="4">
    <location>
        <begin position="152"/>
        <end position="170"/>
    </location>
</feature>
<accession>A0A1G9W337</accession>
<dbReference type="AlphaFoldDB" id="A0A1G9W337"/>